<evidence type="ECO:0000259" key="3">
    <source>
        <dbReference type="Pfam" id="PF00497"/>
    </source>
</evidence>
<gene>
    <name evidence="4" type="ORF">PFX98_01065</name>
</gene>
<dbReference type="PANTHER" id="PTHR35936:SF6">
    <property type="entry name" value="AMINO ACID ABC TRANSPORTER SUBSTRATE-BINDING PAAT FAMILY PROTEIN"/>
    <property type="match status" value="1"/>
</dbReference>
<dbReference type="KEGG" id="pais:PFX98_01065"/>
<name>A0AA95NH58_9BURK</name>
<feature type="domain" description="Solute-binding protein family 3/N-terminal" evidence="3">
    <location>
        <begin position="45"/>
        <end position="135"/>
    </location>
</feature>
<proteinExistence type="predicted"/>
<dbReference type="Proteomes" id="UP001177769">
    <property type="component" value="Chromosome"/>
</dbReference>
<keyword evidence="1 2" id="KW-0732">Signal</keyword>
<feature type="chain" id="PRO_5041689129" evidence="2">
    <location>
        <begin position="38"/>
        <end position="280"/>
    </location>
</feature>
<dbReference type="InterPro" id="IPR001638">
    <property type="entry name" value="Solute-binding_3/MltF_N"/>
</dbReference>
<evidence type="ECO:0000256" key="1">
    <source>
        <dbReference type="ARBA" id="ARBA00022729"/>
    </source>
</evidence>
<accession>A0AA95NH58</accession>
<evidence type="ECO:0000313" key="5">
    <source>
        <dbReference type="Proteomes" id="UP001177769"/>
    </source>
</evidence>
<feature type="signal peptide" evidence="2">
    <location>
        <begin position="1"/>
        <end position="37"/>
    </location>
</feature>
<evidence type="ECO:0000313" key="4">
    <source>
        <dbReference type="EMBL" id="WIT12224.1"/>
    </source>
</evidence>
<dbReference type="RefSeq" id="WP_285233317.1">
    <property type="nucleotide sequence ID" value="NZ_CP116346.1"/>
</dbReference>
<reference evidence="4" key="1">
    <citation type="submission" date="2023-01" db="EMBL/GenBank/DDBJ databases">
        <title>Whole genome sequence of Paucibacter sp. S2-9 isolated from pond sediment.</title>
        <authorList>
            <person name="Jung J.Y."/>
        </authorList>
    </citation>
    <scope>NUCLEOTIDE SEQUENCE</scope>
    <source>
        <strain evidence="4">S2-9</strain>
    </source>
</reference>
<dbReference type="AlphaFoldDB" id="A0AA95NH58"/>
<sequence length="280" mass="30866">MSIHPAPLSALAHALRAAAYLLACLLACLGASLPAAARECERVLITADPAYPPLHWYDGQTLRGASIDLTVEVLQRLKLPYEVRYLGPLNRVMRAAQAGEVDMVVTLKDTPERREFLSYPATPAFVNPIAVFVHRARSFSYHGPEDLRGRAGGMAAGNRMAGAEGQRLMDELKIEQALDASANFRKLQLGRIDYFITGLYTGLATLSTRPDGADFMALRPYLQESFNYTPFVKASPCAVHLLDFDRELRLLLRTGAAERILSSNLEAWRSKPVVMTAPTH</sequence>
<dbReference type="Gene3D" id="3.40.190.10">
    <property type="entry name" value="Periplasmic binding protein-like II"/>
    <property type="match status" value="2"/>
</dbReference>
<protein>
    <submittedName>
        <fullName evidence="4">Transporter substrate-binding domain-containing protein</fullName>
    </submittedName>
</protein>
<keyword evidence="5" id="KW-1185">Reference proteome</keyword>
<dbReference type="PANTHER" id="PTHR35936">
    <property type="entry name" value="MEMBRANE-BOUND LYTIC MUREIN TRANSGLYCOSYLASE F"/>
    <property type="match status" value="1"/>
</dbReference>
<dbReference type="Pfam" id="PF00497">
    <property type="entry name" value="SBP_bac_3"/>
    <property type="match status" value="1"/>
</dbReference>
<organism evidence="4 5">
    <name type="scientific">Paucibacter sediminis</name>
    <dbReference type="NCBI Taxonomy" id="3019553"/>
    <lineage>
        <taxon>Bacteria</taxon>
        <taxon>Pseudomonadati</taxon>
        <taxon>Pseudomonadota</taxon>
        <taxon>Betaproteobacteria</taxon>
        <taxon>Burkholderiales</taxon>
        <taxon>Sphaerotilaceae</taxon>
        <taxon>Roseateles</taxon>
    </lineage>
</organism>
<evidence type="ECO:0000256" key="2">
    <source>
        <dbReference type="SAM" id="SignalP"/>
    </source>
</evidence>
<dbReference type="EMBL" id="CP116346">
    <property type="protein sequence ID" value="WIT12224.1"/>
    <property type="molecule type" value="Genomic_DNA"/>
</dbReference>
<dbReference type="SUPFAM" id="SSF53850">
    <property type="entry name" value="Periplasmic binding protein-like II"/>
    <property type="match status" value="1"/>
</dbReference>